<protein>
    <recommendedName>
        <fullName evidence="3">UBA domain-containing protein</fullName>
    </recommendedName>
</protein>
<feature type="domain" description="UBA" evidence="3">
    <location>
        <begin position="669"/>
        <end position="709"/>
    </location>
</feature>
<sequence length="711" mass="75715">MYEPVVDIPMQFKLPFEVPSMVTNPFDQIRETQTVRQIPKYDFSLEVKVINEAKRQQEEDALQEAQKISEQLAMMEHQYNKKASGKGKEPEKLYQSPASIASAATGSASAQFSPQSSYQVKVQSPGSFSQISKTEASGSQKMSSPTLVPPPKLPLNSNPIANAGSNPSSGLSITSTGGLGHQPVNVPKKQGLNSSLFNDMHSKLNMSMPHIAVNQPPSPEPQKRPNRLPYTSLGSGSVSYTHLPQVSEDGSNNQSEAAPQSPPKAMSSSAHTSPIINQVSYSTQHLSPALAAGTDFAGRLRANSNPSVTQGGGSTSMYNIPVPEVTYNQALPHNEQQQYPHSPMIGSSNDNRKKSKPPLPPRVNMPPQPQQPQLQQHYQGVHSNSASMSSLVQNSSQPSTITYSQASVATAGSNSYPVQPQQQQYYGHTQHQSIGYPTVSMGSPHMNHASSHSWHTSTSQQQQPHSLSQPQPHTSLSSGVTNQATPVYQGYPHIHHQPNSSGGSAAPTLPPKPAELQNSPIPNVSTPTATTTSAFRPTYSMPSYSASVQYMMPTASTVAAPQPAVAQPPAPSSSSTVATAPPIPPKPFEISQYDYVPDSSFIGGLNTNNTHGSTSAGGHHHGGSPNAHISSPHMHQGGAGTSSSSGMINNSGYNAVASTSNVAGGGMVSQSAEQVDSLTQMGFKRPQAIQALEMFDYDLERATNYLLDHES</sequence>
<feature type="compositionally biased region" description="Pro residues" evidence="2">
    <location>
        <begin position="357"/>
        <end position="370"/>
    </location>
</feature>
<proteinExistence type="predicted"/>
<evidence type="ECO:0000313" key="4">
    <source>
        <dbReference type="EMBL" id="KAJ1919297.1"/>
    </source>
</evidence>
<reference evidence="4" key="1">
    <citation type="submission" date="2022-07" db="EMBL/GenBank/DDBJ databases">
        <title>Phylogenomic reconstructions and comparative analyses of Kickxellomycotina fungi.</title>
        <authorList>
            <person name="Reynolds N.K."/>
            <person name="Stajich J.E."/>
            <person name="Barry K."/>
            <person name="Grigoriev I.V."/>
            <person name="Crous P."/>
            <person name="Smith M.E."/>
        </authorList>
    </citation>
    <scope>NUCLEOTIDE SEQUENCE</scope>
    <source>
        <strain evidence="4">NBRC 100468</strain>
    </source>
</reference>
<feature type="compositionally biased region" description="Low complexity" evidence="2">
    <location>
        <begin position="609"/>
        <end position="628"/>
    </location>
</feature>
<gene>
    <name evidence="4" type="ORF">H4219_002059</name>
</gene>
<dbReference type="PROSITE" id="PS50030">
    <property type="entry name" value="UBA"/>
    <property type="match status" value="1"/>
</dbReference>
<feature type="region of interest" description="Disordered" evidence="2">
    <location>
        <begin position="301"/>
        <end position="320"/>
    </location>
</feature>
<feature type="compositionally biased region" description="Polar residues" evidence="2">
    <location>
        <begin position="155"/>
        <end position="167"/>
    </location>
</feature>
<feature type="compositionally biased region" description="Polar residues" evidence="2">
    <location>
        <begin position="476"/>
        <end position="486"/>
    </location>
</feature>
<dbReference type="OrthoDB" id="524326at2759"/>
<dbReference type="Gene3D" id="1.10.8.10">
    <property type="entry name" value="DNA helicase RuvA subunit, C-terminal domain"/>
    <property type="match status" value="1"/>
</dbReference>
<feature type="coiled-coil region" evidence="1">
    <location>
        <begin position="51"/>
        <end position="78"/>
    </location>
</feature>
<feature type="region of interest" description="Disordered" evidence="2">
    <location>
        <begin position="336"/>
        <end position="397"/>
    </location>
</feature>
<feature type="region of interest" description="Disordered" evidence="2">
    <location>
        <begin position="210"/>
        <end position="270"/>
    </location>
</feature>
<feature type="compositionally biased region" description="Polar residues" evidence="2">
    <location>
        <begin position="129"/>
        <end position="146"/>
    </location>
</feature>
<dbReference type="SMART" id="SM00165">
    <property type="entry name" value="UBA"/>
    <property type="match status" value="1"/>
</dbReference>
<keyword evidence="5" id="KW-1185">Reference proteome</keyword>
<dbReference type="Pfam" id="PF00627">
    <property type="entry name" value="UBA"/>
    <property type="match status" value="1"/>
</dbReference>
<feature type="region of interest" description="Disordered" evidence="2">
    <location>
        <begin position="79"/>
        <end position="98"/>
    </location>
</feature>
<evidence type="ECO:0000256" key="2">
    <source>
        <dbReference type="SAM" id="MobiDB-lite"/>
    </source>
</evidence>
<feature type="region of interest" description="Disordered" evidence="2">
    <location>
        <begin position="423"/>
        <end position="538"/>
    </location>
</feature>
<evidence type="ECO:0000259" key="3">
    <source>
        <dbReference type="PROSITE" id="PS50030"/>
    </source>
</evidence>
<name>A0A9W8DUJ6_9FUNG</name>
<dbReference type="InterPro" id="IPR015940">
    <property type="entry name" value="UBA"/>
</dbReference>
<keyword evidence="1" id="KW-0175">Coiled coil</keyword>
<feature type="region of interest" description="Disordered" evidence="2">
    <location>
        <begin position="608"/>
        <end position="646"/>
    </location>
</feature>
<dbReference type="SUPFAM" id="SSF46934">
    <property type="entry name" value="UBA-like"/>
    <property type="match status" value="1"/>
</dbReference>
<feature type="compositionally biased region" description="Polar residues" evidence="2">
    <location>
        <begin position="516"/>
        <end position="538"/>
    </location>
</feature>
<evidence type="ECO:0000256" key="1">
    <source>
        <dbReference type="SAM" id="Coils"/>
    </source>
</evidence>
<dbReference type="EMBL" id="JANBPU010000029">
    <property type="protein sequence ID" value="KAJ1919297.1"/>
    <property type="molecule type" value="Genomic_DNA"/>
</dbReference>
<organism evidence="4 5">
    <name type="scientific">Mycoemilia scoparia</name>
    <dbReference type="NCBI Taxonomy" id="417184"/>
    <lineage>
        <taxon>Eukaryota</taxon>
        <taxon>Fungi</taxon>
        <taxon>Fungi incertae sedis</taxon>
        <taxon>Zoopagomycota</taxon>
        <taxon>Kickxellomycotina</taxon>
        <taxon>Kickxellomycetes</taxon>
        <taxon>Kickxellales</taxon>
        <taxon>Kickxellaceae</taxon>
        <taxon>Mycoemilia</taxon>
    </lineage>
</organism>
<feature type="compositionally biased region" description="Polar residues" evidence="2">
    <location>
        <begin position="336"/>
        <end position="349"/>
    </location>
</feature>
<feature type="region of interest" description="Disordered" evidence="2">
    <location>
        <begin position="129"/>
        <end position="196"/>
    </location>
</feature>
<accession>A0A9W8DUJ6</accession>
<evidence type="ECO:0000313" key="5">
    <source>
        <dbReference type="Proteomes" id="UP001150538"/>
    </source>
</evidence>
<dbReference type="Proteomes" id="UP001150538">
    <property type="component" value="Unassembled WGS sequence"/>
</dbReference>
<feature type="compositionally biased region" description="Low complexity" evidence="2">
    <location>
        <begin position="423"/>
        <end position="432"/>
    </location>
</feature>
<dbReference type="AlphaFoldDB" id="A0A9W8DUJ6"/>
<feature type="compositionally biased region" description="Polar residues" evidence="2">
    <location>
        <begin position="381"/>
        <end position="397"/>
    </location>
</feature>
<feature type="compositionally biased region" description="Low complexity" evidence="2">
    <location>
        <begin position="450"/>
        <end position="475"/>
    </location>
</feature>
<comment type="caution">
    <text evidence="4">The sequence shown here is derived from an EMBL/GenBank/DDBJ whole genome shotgun (WGS) entry which is preliminary data.</text>
</comment>
<feature type="compositionally biased region" description="Polar residues" evidence="2">
    <location>
        <begin position="232"/>
        <end position="258"/>
    </location>
</feature>
<dbReference type="InterPro" id="IPR009060">
    <property type="entry name" value="UBA-like_sf"/>
</dbReference>